<accession>A0ABW2YVF3</accession>
<comment type="caution">
    <text evidence="2">The sequence shown here is derived from an EMBL/GenBank/DDBJ whole genome shotgun (WGS) entry which is preliminary data.</text>
</comment>
<feature type="transmembrane region" description="Helical" evidence="1">
    <location>
        <begin position="122"/>
        <end position="141"/>
    </location>
</feature>
<feature type="transmembrane region" description="Helical" evidence="1">
    <location>
        <begin position="7"/>
        <end position="26"/>
    </location>
</feature>
<evidence type="ECO:0000313" key="2">
    <source>
        <dbReference type="EMBL" id="MFD0750428.1"/>
    </source>
</evidence>
<dbReference type="RefSeq" id="WP_377099691.1">
    <property type="nucleotide sequence ID" value="NZ_JBHTHU010000006.1"/>
</dbReference>
<dbReference type="EMBL" id="JBHTHU010000006">
    <property type="protein sequence ID" value="MFD0750428.1"/>
    <property type="molecule type" value="Genomic_DNA"/>
</dbReference>
<gene>
    <name evidence="2" type="ORF">ACFQZS_09765</name>
</gene>
<keyword evidence="1" id="KW-0812">Transmembrane</keyword>
<dbReference type="InterPro" id="IPR025635">
    <property type="entry name" value="DUF4293"/>
</dbReference>
<keyword evidence="1" id="KW-0472">Membrane</keyword>
<keyword evidence="1" id="KW-1133">Transmembrane helix</keyword>
<dbReference type="Pfam" id="PF14126">
    <property type="entry name" value="DUF4293"/>
    <property type="match status" value="1"/>
</dbReference>
<protein>
    <submittedName>
        <fullName evidence="2">DUF4293 domain-containing protein</fullName>
    </submittedName>
</protein>
<feature type="transmembrane region" description="Helical" evidence="1">
    <location>
        <begin position="85"/>
        <end position="102"/>
    </location>
</feature>
<name>A0ABW2YVF3_9SPHI</name>
<evidence type="ECO:0000313" key="3">
    <source>
        <dbReference type="Proteomes" id="UP001596958"/>
    </source>
</evidence>
<sequence>MLQRIQSIYLLFAALVIAALFVFPLVHDVYVDGQSVTIKVTGIYNSVNGQSTQLQAFTPLTIATVVVALIPIAIIFMYGDRKRQIMLCYGAMGVILAYSYWVSTTVKNAIGGANLEMSNYGIGIILLSLAIFLIVFAQKAIQKDEKLVRSADRLR</sequence>
<dbReference type="Proteomes" id="UP001596958">
    <property type="component" value="Unassembled WGS sequence"/>
</dbReference>
<keyword evidence="3" id="KW-1185">Reference proteome</keyword>
<feature type="transmembrane region" description="Helical" evidence="1">
    <location>
        <begin position="56"/>
        <end position="78"/>
    </location>
</feature>
<proteinExistence type="predicted"/>
<reference evidence="3" key="1">
    <citation type="journal article" date="2019" name="Int. J. Syst. Evol. Microbiol.">
        <title>The Global Catalogue of Microorganisms (GCM) 10K type strain sequencing project: providing services to taxonomists for standard genome sequencing and annotation.</title>
        <authorList>
            <consortium name="The Broad Institute Genomics Platform"/>
            <consortium name="The Broad Institute Genome Sequencing Center for Infectious Disease"/>
            <person name="Wu L."/>
            <person name="Ma J."/>
        </authorList>
    </citation>
    <scope>NUCLEOTIDE SEQUENCE [LARGE SCALE GENOMIC DNA]</scope>
    <source>
        <strain evidence="3">CCUG 63418</strain>
    </source>
</reference>
<evidence type="ECO:0000256" key="1">
    <source>
        <dbReference type="SAM" id="Phobius"/>
    </source>
</evidence>
<organism evidence="2 3">
    <name type="scientific">Mucilaginibacter calamicampi</name>
    <dbReference type="NCBI Taxonomy" id="1302352"/>
    <lineage>
        <taxon>Bacteria</taxon>
        <taxon>Pseudomonadati</taxon>
        <taxon>Bacteroidota</taxon>
        <taxon>Sphingobacteriia</taxon>
        <taxon>Sphingobacteriales</taxon>
        <taxon>Sphingobacteriaceae</taxon>
        <taxon>Mucilaginibacter</taxon>
    </lineage>
</organism>